<protein>
    <recommendedName>
        <fullName evidence="1">PKS/mFAS DH domain-containing protein</fullName>
    </recommendedName>
</protein>
<sequence>GKMNHIRDSFKSIPVDLPAIRERVTIPVPVKAMHEELLESELYLGPTFRAIKNLWRHETNWESLSEIEVHESIRSEFFHFNLHPGVLDSCFQTVFGIFNTREDLSKKMGVYIPVHIDRIKFHKKPNSFKLFVYGSLREWTDEYALGELWIFNEEGEILAEFQGFRSQYLKGSRGENAAEQEKWFYEYNWNMKSRADQELVRNPGNYLPSPNSIRPKVDETIKQIHALPEQSDYYKNYEPRQYLLTIGYICNSLKELGLSFETGTKINVPQLIKEFSVISDHHRLFYHIFKLLGNAGIVEGEGDDFRVIKTPDFRDLSAWLHEINSEYPQFQHETTLLARCGPEIAGVLTGTVDPIQLIFPEDQWDLIVKYYVEG</sequence>
<organism evidence="2">
    <name type="scientific">marine sediment metagenome</name>
    <dbReference type="NCBI Taxonomy" id="412755"/>
    <lineage>
        <taxon>unclassified sequences</taxon>
        <taxon>metagenomes</taxon>
        <taxon>ecological metagenomes</taxon>
    </lineage>
</organism>
<feature type="non-terminal residue" evidence="2">
    <location>
        <position position="1"/>
    </location>
</feature>
<evidence type="ECO:0000259" key="1">
    <source>
        <dbReference type="PROSITE" id="PS52019"/>
    </source>
</evidence>
<dbReference type="AlphaFoldDB" id="A0A0F8XEH3"/>
<name>A0A0F8XEH3_9ZZZZ</name>
<feature type="domain" description="PKS/mFAS DH" evidence="1">
    <location>
        <begin position="1"/>
        <end position="175"/>
    </location>
</feature>
<gene>
    <name evidence="2" type="ORF">LCGC14_2955870</name>
</gene>
<dbReference type="Gene3D" id="3.10.129.110">
    <property type="entry name" value="Polyketide synthase dehydratase"/>
    <property type="match status" value="1"/>
</dbReference>
<accession>A0A0F8XEH3</accession>
<dbReference type="InterPro" id="IPR049900">
    <property type="entry name" value="PKS_mFAS_DH"/>
</dbReference>
<dbReference type="PROSITE" id="PS52019">
    <property type="entry name" value="PKS_MFAS_DH"/>
    <property type="match status" value="1"/>
</dbReference>
<dbReference type="Pfam" id="PF14765">
    <property type="entry name" value="PS-DH"/>
    <property type="match status" value="1"/>
</dbReference>
<proteinExistence type="predicted"/>
<evidence type="ECO:0000313" key="2">
    <source>
        <dbReference type="EMBL" id="KKK67258.1"/>
    </source>
</evidence>
<feature type="non-terminal residue" evidence="2">
    <location>
        <position position="374"/>
    </location>
</feature>
<comment type="caution">
    <text evidence="2">The sequence shown here is derived from an EMBL/GenBank/DDBJ whole genome shotgun (WGS) entry which is preliminary data.</text>
</comment>
<dbReference type="InterPro" id="IPR049551">
    <property type="entry name" value="PKS_DH_C"/>
</dbReference>
<reference evidence="2" key="1">
    <citation type="journal article" date="2015" name="Nature">
        <title>Complex archaea that bridge the gap between prokaryotes and eukaryotes.</title>
        <authorList>
            <person name="Spang A."/>
            <person name="Saw J.H."/>
            <person name="Jorgensen S.L."/>
            <person name="Zaremba-Niedzwiedzka K."/>
            <person name="Martijn J."/>
            <person name="Lind A.E."/>
            <person name="van Eijk R."/>
            <person name="Schleper C."/>
            <person name="Guy L."/>
            <person name="Ettema T.J."/>
        </authorList>
    </citation>
    <scope>NUCLEOTIDE SEQUENCE</scope>
</reference>
<dbReference type="InterPro" id="IPR042104">
    <property type="entry name" value="PKS_dehydratase_sf"/>
</dbReference>
<dbReference type="EMBL" id="LAZR01059700">
    <property type="protein sequence ID" value="KKK67258.1"/>
    <property type="molecule type" value="Genomic_DNA"/>
</dbReference>